<gene>
    <name evidence="3" type="primary">LOC117565908</name>
</gene>
<evidence type="ECO:0000313" key="3">
    <source>
        <dbReference type="RefSeq" id="XP_051858544.1"/>
    </source>
</evidence>
<dbReference type="GeneID" id="117565908"/>
<dbReference type="OrthoDB" id="7871858at2759"/>
<organism evidence="2 3">
    <name type="scientific">Drosophila albomicans</name>
    <name type="common">Fruit fly</name>
    <dbReference type="NCBI Taxonomy" id="7291"/>
    <lineage>
        <taxon>Eukaryota</taxon>
        <taxon>Metazoa</taxon>
        <taxon>Ecdysozoa</taxon>
        <taxon>Arthropoda</taxon>
        <taxon>Hexapoda</taxon>
        <taxon>Insecta</taxon>
        <taxon>Pterygota</taxon>
        <taxon>Neoptera</taxon>
        <taxon>Endopterygota</taxon>
        <taxon>Diptera</taxon>
        <taxon>Brachycera</taxon>
        <taxon>Muscomorpha</taxon>
        <taxon>Ephydroidea</taxon>
        <taxon>Drosophilidae</taxon>
        <taxon>Drosophila</taxon>
    </lineage>
</organism>
<name>A0A9C6ST27_DROAB</name>
<proteinExistence type="predicted"/>
<dbReference type="RefSeq" id="XP_051858544.1">
    <property type="nucleotide sequence ID" value="XM_052002584.1"/>
</dbReference>
<sequence length="309" mass="35211">MQNEKQDLDYPPTEVDWTQVTPYDVIRHQNCKTARFLNKETYPSIRPPVSMCSNVQTMEWLADAVEENGCARPFGSEQNDDVLEVWKQSPNKHTLAFYGILSDIPNPEAVKFNATMSKCLNKVNGIEDEKKQKGMKGLESPKKAKKPKGPYVLNRGELKSMIDKMPTIQRKLNSKNALSWLHCPEPEDPEFPFTNDGQTIPLNSALDMEKPVRKPKQGLRRKHPYCEMQCGLPGNKCTELEWMKYKNDPIPYEVAFALEMSETTGEPDPEPRNYDELYTHLVGCFQKSSDKTAADKTYAKCCGGPRNVK</sequence>
<dbReference type="AlphaFoldDB" id="A0A9C6ST27"/>
<accession>A0A9C6ST27</accession>
<evidence type="ECO:0000313" key="2">
    <source>
        <dbReference type="Proteomes" id="UP000515160"/>
    </source>
</evidence>
<reference evidence="3" key="1">
    <citation type="submission" date="2025-08" db="UniProtKB">
        <authorList>
            <consortium name="RefSeq"/>
        </authorList>
    </citation>
    <scope>IDENTIFICATION</scope>
    <source>
        <strain evidence="3">15112-1751.03</strain>
        <tissue evidence="3">Whole Adult</tissue>
    </source>
</reference>
<protein>
    <submittedName>
        <fullName evidence="3">Uncharacterized protein LOC117565908</fullName>
    </submittedName>
</protein>
<keyword evidence="2" id="KW-1185">Reference proteome</keyword>
<dbReference type="Proteomes" id="UP000515160">
    <property type="component" value="Chromosome 2L"/>
</dbReference>
<evidence type="ECO:0000256" key="1">
    <source>
        <dbReference type="SAM" id="MobiDB-lite"/>
    </source>
</evidence>
<feature type="region of interest" description="Disordered" evidence="1">
    <location>
        <begin position="130"/>
        <end position="150"/>
    </location>
</feature>